<name>A0A9P5A733_9HYPO</name>
<evidence type="ECO:0000313" key="2">
    <source>
        <dbReference type="Proteomes" id="UP000730481"/>
    </source>
</evidence>
<comment type="caution">
    <text evidence="1">The sequence shown here is derived from an EMBL/GenBank/DDBJ whole genome shotgun (WGS) entry which is preliminary data.</text>
</comment>
<organism evidence="1 2">
    <name type="scientific">Fusarium beomiforme</name>
    <dbReference type="NCBI Taxonomy" id="44412"/>
    <lineage>
        <taxon>Eukaryota</taxon>
        <taxon>Fungi</taxon>
        <taxon>Dikarya</taxon>
        <taxon>Ascomycota</taxon>
        <taxon>Pezizomycotina</taxon>
        <taxon>Sordariomycetes</taxon>
        <taxon>Hypocreomycetidae</taxon>
        <taxon>Hypocreales</taxon>
        <taxon>Nectriaceae</taxon>
        <taxon>Fusarium</taxon>
        <taxon>Fusarium burgessii species complex</taxon>
    </lineage>
</organism>
<gene>
    <name evidence="1" type="ORF">FBEOM_13396</name>
</gene>
<protein>
    <submittedName>
        <fullName evidence="1">Uncharacterized protein</fullName>
    </submittedName>
</protein>
<sequence length="118" mass="13225">MTSQGPWRLVTVNTAPERAKLLIGRVADALRDRYDIQHVANCTSIDEVEDTVKEYQPNILFSASMWTADESARIHQIARSVVPDIKLYGIPEGLQVKYGPDAIVEHLIENVPRVIEGN</sequence>
<dbReference type="Proteomes" id="UP000730481">
    <property type="component" value="Unassembled WGS sequence"/>
</dbReference>
<reference evidence="1" key="1">
    <citation type="journal article" date="2017" name="Mycologia">
        <title>Fusarium algeriense, sp. nov., a novel toxigenic crown rot pathogen of durum wheat from Algeria is nested in the Fusarium burgessii species complex.</title>
        <authorList>
            <person name="Laraba I."/>
            <person name="Keddad A."/>
            <person name="Boureghda H."/>
            <person name="Abdallah N."/>
            <person name="Vaughan M.M."/>
            <person name="Proctor R.H."/>
            <person name="Busman M."/>
            <person name="O'Donnell K."/>
        </authorList>
    </citation>
    <scope>NUCLEOTIDE SEQUENCE</scope>
    <source>
        <strain evidence="1">NRRL 25174</strain>
    </source>
</reference>
<dbReference type="EMBL" id="PVQB02000976">
    <property type="protein sequence ID" value="KAF4332798.1"/>
    <property type="molecule type" value="Genomic_DNA"/>
</dbReference>
<proteinExistence type="predicted"/>
<reference evidence="1" key="2">
    <citation type="submission" date="2020-02" db="EMBL/GenBank/DDBJ databases">
        <title>Identification and distribution of gene clusters putatively required for synthesis of sphingolipid metabolism inhibitors in phylogenetically diverse species of the filamentous fungus Fusarium.</title>
        <authorList>
            <person name="Kim H.-S."/>
            <person name="Busman M."/>
            <person name="Brown D.W."/>
            <person name="Divon H."/>
            <person name="Uhlig S."/>
            <person name="Proctor R.H."/>
        </authorList>
    </citation>
    <scope>NUCLEOTIDE SEQUENCE</scope>
    <source>
        <strain evidence="1">NRRL 25174</strain>
    </source>
</reference>
<dbReference type="AlphaFoldDB" id="A0A9P5A733"/>
<keyword evidence="2" id="KW-1185">Reference proteome</keyword>
<evidence type="ECO:0000313" key="1">
    <source>
        <dbReference type="EMBL" id="KAF4332798.1"/>
    </source>
</evidence>
<accession>A0A9P5A733</accession>
<dbReference type="OrthoDB" id="2772415at2759"/>